<evidence type="ECO:0000313" key="2">
    <source>
        <dbReference type="EMBL" id="KAF3492823.1"/>
    </source>
</evidence>
<evidence type="ECO:0000313" key="3">
    <source>
        <dbReference type="Proteomes" id="UP000266723"/>
    </source>
</evidence>
<evidence type="ECO:0000256" key="1">
    <source>
        <dbReference type="SAM" id="MobiDB-lite"/>
    </source>
</evidence>
<keyword evidence="3" id="KW-1185">Reference proteome</keyword>
<accession>A0ABQ7A572</accession>
<dbReference type="EMBL" id="QGKV02002055">
    <property type="protein sequence ID" value="KAF3492823.1"/>
    <property type="molecule type" value="Genomic_DNA"/>
</dbReference>
<feature type="region of interest" description="Disordered" evidence="1">
    <location>
        <begin position="1"/>
        <end position="45"/>
    </location>
</feature>
<organism evidence="2 3">
    <name type="scientific">Brassica cretica</name>
    <name type="common">Mustard</name>
    <dbReference type="NCBI Taxonomy" id="69181"/>
    <lineage>
        <taxon>Eukaryota</taxon>
        <taxon>Viridiplantae</taxon>
        <taxon>Streptophyta</taxon>
        <taxon>Embryophyta</taxon>
        <taxon>Tracheophyta</taxon>
        <taxon>Spermatophyta</taxon>
        <taxon>Magnoliopsida</taxon>
        <taxon>eudicotyledons</taxon>
        <taxon>Gunneridae</taxon>
        <taxon>Pentapetalae</taxon>
        <taxon>rosids</taxon>
        <taxon>malvids</taxon>
        <taxon>Brassicales</taxon>
        <taxon>Brassicaceae</taxon>
        <taxon>Brassiceae</taxon>
        <taxon>Brassica</taxon>
    </lineage>
</organism>
<comment type="caution">
    <text evidence="2">The sequence shown here is derived from an EMBL/GenBank/DDBJ whole genome shotgun (WGS) entry which is preliminary data.</text>
</comment>
<gene>
    <name evidence="2" type="ORF">DY000_02053577</name>
</gene>
<name>A0ABQ7A572_BRACR</name>
<proteinExistence type="predicted"/>
<reference evidence="2 3" key="1">
    <citation type="journal article" date="2020" name="BMC Genomics">
        <title>Intraspecific diversification of the crop wild relative Brassica cretica Lam. using demographic model selection.</title>
        <authorList>
            <person name="Kioukis A."/>
            <person name="Michalopoulou V.A."/>
            <person name="Briers L."/>
            <person name="Pirintsos S."/>
            <person name="Studholme D.J."/>
            <person name="Pavlidis P."/>
            <person name="Sarris P.F."/>
        </authorList>
    </citation>
    <scope>NUCLEOTIDE SEQUENCE [LARGE SCALE GENOMIC DNA]</scope>
    <source>
        <strain evidence="3">cv. PFS-1207/04</strain>
    </source>
</reference>
<sequence>MVMGWDRVRNDPWRTGRARRASRSVARSSSPVSQPATRPSSPGNPFRLFVFSAFEVLTKIWFSAGRAMDSGITLLPGAVAFASDSESLFVEPSGVL</sequence>
<feature type="compositionally biased region" description="Basic and acidic residues" evidence="1">
    <location>
        <begin position="1"/>
        <end position="14"/>
    </location>
</feature>
<dbReference type="Proteomes" id="UP000266723">
    <property type="component" value="Unassembled WGS sequence"/>
</dbReference>
<protein>
    <submittedName>
        <fullName evidence="2">Uncharacterized protein</fullName>
    </submittedName>
</protein>
<feature type="compositionally biased region" description="Polar residues" evidence="1">
    <location>
        <begin position="31"/>
        <end position="43"/>
    </location>
</feature>